<evidence type="ECO:0000313" key="1">
    <source>
        <dbReference type="EMBL" id="WYF44926.1"/>
    </source>
</evidence>
<sequence>MKLVLAVIQDADAPALMRGLSAQHFEATKLASTGGFLREGNTTLMIGVDDARLDDLKRLIGQTCRSRTRVVPASGLAGEHEGANTQEPVEVPVGGAVVFVLGVQEFVKV</sequence>
<dbReference type="Gene3D" id="3.30.70.120">
    <property type="match status" value="1"/>
</dbReference>
<dbReference type="InterPro" id="IPR015867">
    <property type="entry name" value="N-reg_PII/ATP_PRibTrfase_C"/>
</dbReference>
<reference evidence="1" key="1">
    <citation type="submission" date="2024-03" db="EMBL/GenBank/DDBJ databases">
        <title>Deinococcus weizhi sp. nov., isolated from human skin.</title>
        <authorList>
            <person name="Wei Z."/>
            <person name="Tian F."/>
            <person name="Yang C."/>
            <person name="Xin L.T."/>
            <person name="Wen Z.J."/>
            <person name="Lan K.C."/>
            <person name="Yu L."/>
            <person name="Zhe W."/>
            <person name="Dan F.D."/>
            <person name="Jun W."/>
            <person name="Rui Z."/>
            <person name="Yong X.J."/>
            <person name="Ting Y."/>
            <person name="Wei X."/>
            <person name="Xu Z.G."/>
            <person name="Xin Z."/>
            <person name="Dong F.G."/>
            <person name="Ni X.M."/>
            <person name="Zheng M.G."/>
            <person name="Chun Y."/>
            <person name="Qian W.X."/>
        </authorList>
    </citation>
    <scope>NUCLEOTIDE SEQUENCE</scope>
    <source>
        <strain evidence="1">VB142</strain>
    </source>
</reference>
<dbReference type="PANTHER" id="PTHR38456">
    <property type="entry name" value="CYCLIC DI-AMP RECEPTOR A"/>
    <property type="match status" value="1"/>
</dbReference>
<dbReference type="RefSeq" id="WP_339096101.1">
    <property type="nucleotide sequence ID" value="NZ_CP149782.1"/>
</dbReference>
<name>A0AAU6Q3T8_9DEIO</name>
<dbReference type="PANTHER" id="PTHR38456:SF1">
    <property type="entry name" value="CYCLIC DI-AMP RECEPTOR A"/>
    <property type="match status" value="1"/>
</dbReference>
<dbReference type="EMBL" id="CP149782">
    <property type="protein sequence ID" value="WYF44926.1"/>
    <property type="molecule type" value="Genomic_DNA"/>
</dbReference>
<dbReference type="InterPro" id="IPR010375">
    <property type="entry name" value="CdAMP_rec"/>
</dbReference>
<accession>A0AAU6Q3T8</accession>
<gene>
    <name evidence="1" type="ORF">WDJ50_02085</name>
</gene>
<protein>
    <submittedName>
        <fullName evidence="1">Cyclic-di-AMP receptor</fullName>
    </submittedName>
</protein>
<dbReference type="Pfam" id="PF06153">
    <property type="entry name" value="CdAMP_rec"/>
    <property type="match status" value="1"/>
</dbReference>
<keyword evidence="1" id="KW-0675">Receptor</keyword>
<dbReference type="AlphaFoldDB" id="A0AAU6Q3T8"/>
<dbReference type="InterPro" id="IPR011322">
    <property type="entry name" value="N-reg_PII-like_a/b"/>
</dbReference>
<organism evidence="1">
    <name type="scientific">Deinococcus sp. VB142</name>
    <dbReference type="NCBI Taxonomy" id="3112952"/>
    <lineage>
        <taxon>Bacteria</taxon>
        <taxon>Thermotogati</taxon>
        <taxon>Deinococcota</taxon>
        <taxon>Deinococci</taxon>
        <taxon>Deinococcales</taxon>
        <taxon>Deinococcaceae</taxon>
        <taxon>Deinococcus</taxon>
    </lineage>
</organism>
<dbReference type="SUPFAM" id="SSF54913">
    <property type="entry name" value="GlnB-like"/>
    <property type="match status" value="1"/>
</dbReference>
<proteinExistence type="predicted"/>